<dbReference type="Proteomes" id="UP000182486">
    <property type="component" value="Unassembled WGS sequence"/>
</dbReference>
<comment type="caution">
    <text evidence="1">The sequence shown here is derived from an EMBL/GenBank/DDBJ whole genome shotgun (WGS) entry which is preliminary data.</text>
</comment>
<dbReference type="RefSeq" id="WP_071806324.1">
    <property type="nucleotide sequence ID" value="NZ_MEIA01000172.1"/>
</dbReference>
<evidence type="ECO:0000313" key="1">
    <source>
        <dbReference type="EMBL" id="OJF13111.1"/>
    </source>
</evidence>
<name>A0A1K0FJR8_9ACTN</name>
<dbReference type="EMBL" id="MEIA01000172">
    <property type="protein sequence ID" value="OJF13111.1"/>
    <property type="molecule type" value="Genomic_DNA"/>
</dbReference>
<protein>
    <submittedName>
        <fullName evidence="1">Uncharacterized protein</fullName>
    </submittedName>
</protein>
<accession>A0A1K0FJR8</accession>
<sequence>MLLPFNFSDQCTGWLRVGPARDRLVEVQAGWSNVSQYDLAPSDFTAASTRILDFEPVRNARIERSLDDIIAAVATLRESFAASPEETAES</sequence>
<proteinExistence type="predicted"/>
<evidence type="ECO:0000313" key="2">
    <source>
        <dbReference type="Proteomes" id="UP000182486"/>
    </source>
</evidence>
<gene>
    <name evidence="1" type="ORF">BG844_17020</name>
</gene>
<dbReference type="AlphaFoldDB" id="A0A1K0FJR8"/>
<organism evidence="1 2">
    <name type="scientific">Couchioplanes caeruleus subsp. caeruleus</name>
    <dbReference type="NCBI Taxonomy" id="56427"/>
    <lineage>
        <taxon>Bacteria</taxon>
        <taxon>Bacillati</taxon>
        <taxon>Actinomycetota</taxon>
        <taxon>Actinomycetes</taxon>
        <taxon>Micromonosporales</taxon>
        <taxon>Micromonosporaceae</taxon>
        <taxon>Couchioplanes</taxon>
    </lineage>
</organism>
<keyword evidence="2" id="KW-1185">Reference proteome</keyword>
<reference evidence="1 2" key="1">
    <citation type="submission" date="2016-09" db="EMBL/GenBank/DDBJ databases">
        <title>Couchioplanes caeruleus draft genome sequence.</title>
        <authorList>
            <person name="Sheehan J."/>
            <person name="Caffrey P."/>
        </authorList>
    </citation>
    <scope>NUCLEOTIDE SEQUENCE [LARGE SCALE GENOMIC DNA]</scope>
    <source>
        <strain evidence="1 2">DSM 43634</strain>
    </source>
</reference>